<evidence type="ECO:0000259" key="1">
    <source>
        <dbReference type="Pfam" id="PF17677"/>
    </source>
</evidence>
<dbReference type="Proteomes" id="UP000762676">
    <property type="component" value="Unassembled WGS sequence"/>
</dbReference>
<proteinExistence type="predicted"/>
<protein>
    <submittedName>
        <fullName evidence="2">Alpha-mannosidase</fullName>
    </submittedName>
</protein>
<dbReference type="EMBL" id="BMAT01011750">
    <property type="protein sequence ID" value="GFR78414.1"/>
    <property type="molecule type" value="Genomic_DNA"/>
</dbReference>
<dbReference type="Pfam" id="PF17677">
    <property type="entry name" value="Glyco_hydro38C2"/>
    <property type="match status" value="1"/>
</dbReference>
<dbReference type="PANTHER" id="PTHR46017:SF1">
    <property type="entry name" value="ALPHA-MANNOSIDASE 2C1"/>
    <property type="match status" value="1"/>
</dbReference>
<accession>A0AAV4FZ89</accession>
<reference evidence="2 3" key="1">
    <citation type="journal article" date="2021" name="Elife">
        <title>Chloroplast acquisition without the gene transfer in kleptoplastic sea slugs, Plakobranchus ocellatus.</title>
        <authorList>
            <person name="Maeda T."/>
            <person name="Takahashi S."/>
            <person name="Yoshida T."/>
            <person name="Shimamura S."/>
            <person name="Takaki Y."/>
            <person name="Nagai Y."/>
            <person name="Toyoda A."/>
            <person name="Suzuki Y."/>
            <person name="Arimoto A."/>
            <person name="Ishii H."/>
            <person name="Satoh N."/>
            <person name="Nishiyama T."/>
            <person name="Hasebe M."/>
            <person name="Maruyama T."/>
            <person name="Minagawa J."/>
            <person name="Obokata J."/>
            <person name="Shigenobu S."/>
        </authorList>
    </citation>
    <scope>NUCLEOTIDE SEQUENCE [LARGE SCALE GENOMIC DNA]</scope>
</reference>
<dbReference type="GO" id="GO:0004559">
    <property type="term" value="F:alpha-mannosidase activity"/>
    <property type="evidence" value="ECO:0007669"/>
    <property type="project" value="TreeGrafter"/>
</dbReference>
<evidence type="ECO:0000313" key="3">
    <source>
        <dbReference type="Proteomes" id="UP000762676"/>
    </source>
</evidence>
<dbReference type="InterPro" id="IPR041147">
    <property type="entry name" value="GH38_C"/>
</dbReference>
<sequence length="153" mass="16619">MLYLYNYFTKFFTISYSGSFQEAGVIQAANAFNCPLRVADLQPKELTAALSDSSAVNTSLFEVDTPQVLVQTVKMAEDGSQTLVVRLNEAFGGSVVAMLMSRLSFSDVQVCNGLEDADCDDLEVEVQAKTTDTGSEIVVEMSAFQIVSLRCSL</sequence>
<dbReference type="AlphaFoldDB" id="A0AAV4FZ89"/>
<dbReference type="PANTHER" id="PTHR46017">
    <property type="entry name" value="ALPHA-MANNOSIDASE 2C1"/>
    <property type="match status" value="1"/>
</dbReference>
<dbReference type="GO" id="GO:0030246">
    <property type="term" value="F:carbohydrate binding"/>
    <property type="evidence" value="ECO:0007669"/>
    <property type="project" value="InterPro"/>
</dbReference>
<organism evidence="2 3">
    <name type="scientific">Elysia marginata</name>
    <dbReference type="NCBI Taxonomy" id="1093978"/>
    <lineage>
        <taxon>Eukaryota</taxon>
        <taxon>Metazoa</taxon>
        <taxon>Spiralia</taxon>
        <taxon>Lophotrochozoa</taxon>
        <taxon>Mollusca</taxon>
        <taxon>Gastropoda</taxon>
        <taxon>Heterobranchia</taxon>
        <taxon>Euthyneura</taxon>
        <taxon>Panpulmonata</taxon>
        <taxon>Sacoglossa</taxon>
        <taxon>Placobranchoidea</taxon>
        <taxon>Plakobranchidae</taxon>
        <taxon>Elysia</taxon>
    </lineage>
</organism>
<name>A0AAV4FZ89_9GAST</name>
<feature type="domain" description="Glycosyl hydrolases family 38 C-terminal" evidence="1">
    <location>
        <begin position="68"/>
        <end position="148"/>
    </location>
</feature>
<dbReference type="SUPFAM" id="SSF74650">
    <property type="entry name" value="Galactose mutarotase-like"/>
    <property type="match status" value="1"/>
</dbReference>
<dbReference type="InterPro" id="IPR011013">
    <property type="entry name" value="Gal_mutarotase_sf_dom"/>
</dbReference>
<keyword evidence="3" id="KW-1185">Reference proteome</keyword>
<gene>
    <name evidence="2" type="ORF">ElyMa_005848800</name>
</gene>
<dbReference type="GO" id="GO:0009313">
    <property type="term" value="P:oligosaccharide catabolic process"/>
    <property type="evidence" value="ECO:0007669"/>
    <property type="project" value="TreeGrafter"/>
</dbReference>
<comment type="caution">
    <text evidence="2">The sequence shown here is derived from an EMBL/GenBank/DDBJ whole genome shotgun (WGS) entry which is preliminary data.</text>
</comment>
<evidence type="ECO:0000313" key="2">
    <source>
        <dbReference type="EMBL" id="GFR78414.1"/>
    </source>
</evidence>